<dbReference type="Proteomes" id="UP000018143">
    <property type="component" value="Unassembled WGS sequence"/>
</dbReference>
<dbReference type="STRING" id="1325130.HFN_0723"/>
<dbReference type="AlphaFoldDB" id="T1DWC0"/>
<dbReference type="EMBL" id="BASD01000025">
    <property type="protein sequence ID" value="GAD19483.1"/>
    <property type="molecule type" value="Genomic_DNA"/>
</dbReference>
<feature type="transmembrane region" description="Helical" evidence="1">
    <location>
        <begin position="70"/>
        <end position="90"/>
    </location>
</feature>
<dbReference type="RefSeq" id="WP_023948812.1">
    <property type="nucleotide sequence ID" value="NZ_BASD01000025.1"/>
</dbReference>
<gene>
    <name evidence="2" type="ORF">HFN_0723</name>
</gene>
<name>T1DWC0_9HELI</name>
<keyword evidence="1" id="KW-0812">Transmembrane</keyword>
<evidence type="ECO:0000313" key="2">
    <source>
        <dbReference type="EMBL" id="GAD19483.1"/>
    </source>
</evidence>
<keyword evidence="3" id="KW-1185">Reference proteome</keyword>
<feature type="transmembrane region" description="Helical" evidence="1">
    <location>
        <begin position="96"/>
        <end position="117"/>
    </location>
</feature>
<comment type="caution">
    <text evidence="2">The sequence shown here is derived from an EMBL/GenBank/DDBJ whole genome shotgun (WGS) entry which is preliminary data.</text>
</comment>
<proteinExistence type="predicted"/>
<keyword evidence="1" id="KW-1133">Transmembrane helix</keyword>
<feature type="transmembrane region" description="Helical" evidence="1">
    <location>
        <begin position="126"/>
        <end position="145"/>
    </location>
</feature>
<protein>
    <submittedName>
        <fullName evidence="2">Uncharacterized protein</fullName>
    </submittedName>
</protein>
<reference evidence="2 3" key="1">
    <citation type="journal article" date="2013" name="Genome Announc.">
        <title>Draft Genome Sequence of Helicobacter fennelliae Strain MRY12-0050, Isolated from a Bacteremia Patient.</title>
        <authorList>
            <person name="Rimbara E."/>
            <person name="Matsui M."/>
            <person name="Mori S."/>
            <person name="Suzuki S."/>
            <person name="Suzuki M."/>
            <person name="Kim H."/>
            <person name="Sekizuka T."/>
            <person name="Kuroda M."/>
            <person name="Shibayama K."/>
        </authorList>
    </citation>
    <scope>NUCLEOTIDE SEQUENCE [LARGE SCALE GENOMIC DNA]</scope>
    <source>
        <strain evidence="2 3">MRY12-0050</strain>
    </source>
</reference>
<organism evidence="2 3">
    <name type="scientific">Helicobacter fennelliae MRY12-0050</name>
    <dbReference type="NCBI Taxonomy" id="1325130"/>
    <lineage>
        <taxon>Bacteria</taxon>
        <taxon>Pseudomonadati</taxon>
        <taxon>Campylobacterota</taxon>
        <taxon>Epsilonproteobacteria</taxon>
        <taxon>Campylobacterales</taxon>
        <taxon>Helicobacteraceae</taxon>
        <taxon>Helicobacter</taxon>
    </lineage>
</organism>
<feature type="transmembrane region" description="Helical" evidence="1">
    <location>
        <begin position="43"/>
        <end position="63"/>
    </location>
</feature>
<sequence>MQKWQKWQKNIGILFLALSQGILLGIVFYSILDKMDSDCIEFFYVSIIFGCVGIFLPISKLLYARKIKAFIALLVCIFGLYIATICITNSEAGGWLSIFFFVPFVVSLICGICLIFVRTIVCHKGFGLMVLTFWLLIMLWWLHWIL</sequence>
<keyword evidence="1" id="KW-0472">Membrane</keyword>
<evidence type="ECO:0000256" key="1">
    <source>
        <dbReference type="SAM" id="Phobius"/>
    </source>
</evidence>
<evidence type="ECO:0000313" key="3">
    <source>
        <dbReference type="Proteomes" id="UP000018143"/>
    </source>
</evidence>
<feature type="transmembrane region" description="Helical" evidence="1">
    <location>
        <begin position="12"/>
        <end position="31"/>
    </location>
</feature>
<accession>T1DWC0</accession>